<evidence type="ECO:0000256" key="11">
    <source>
        <dbReference type="ARBA" id="ARBA00023136"/>
    </source>
</evidence>
<evidence type="ECO:0000256" key="4">
    <source>
        <dbReference type="ARBA" id="ARBA00022452"/>
    </source>
</evidence>
<comment type="similarity">
    <text evidence="2">Belongs to the BexD/CtrA/VexA family.</text>
</comment>
<protein>
    <submittedName>
        <fullName evidence="17">Polysaccharide export protein</fullName>
    </submittedName>
</protein>
<keyword evidence="13" id="KW-0998">Cell outer membrane</keyword>
<evidence type="ECO:0000313" key="17">
    <source>
        <dbReference type="EMBL" id="SAL01115.1"/>
    </source>
</evidence>
<keyword evidence="11" id="KW-0472">Membrane</keyword>
<keyword evidence="5" id="KW-0762">Sugar transport</keyword>
<proteinExistence type="inferred from homology"/>
<keyword evidence="18" id="KW-1185">Reference proteome</keyword>
<evidence type="ECO:0000256" key="3">
    <source>
        <dbReference type="ARBA" id="ARBA00022448"/>
    </source>
</evidence>
<name>A0A158E2K0_9BURK</name>
<dbReference type="Gene3D" id="3.30.1950.10">
    <property type="entry name" value="wza like domain"/>
    <property type="match status" value="1"/>
</dbReference>
<keyword evidence="12" id="KW-0564">Palmitate</keyword>
<feature type="domain" description="SLBB" evidence="16">
    <location>
        <begin position="264"/>
        <end position="351"/>
    </location>
</feature>
<keyword evidence="8" id="KW-0625">Polysaccharide transport</keyword>
<evidence type="ECO:0000313" key="18">
    <source>
        <dbReference type="Proteomes" id="UP000054911"/>
    </source>
</evidence>
<gene>
    <name evidence="17" type="ORF">AWB80_08053</name>
</gene>
<evidence type="ECO:0000256" key="9">
    <source>
        <dbReference type="ARBA" id="ARBA00023065"/>
    </source>
</evidence>
<evidence type="ECO:0000256" key="8">
    <source>
        <dbReference type="ARBA" id="ARBA00023047"/>
    </source>
</evidence>
<dbReference type="GO" id="GO:0006811">
    <property type="term" value="P:monoatomic ion transport"/>
    <property type="evidence" value="ECO:0007669"/>
    <property type="project" value="UniProtKB-KW"/>
</dbReference>
<sequence>MEVVKSIGSVFQGFNGGRLRFVALSCVALMGVAALQGCTLPRSGPLQSEVNASVANDSIRLVAMTPAIANSGRGAGRASFPAALRNAAPLDADRFAVGDGVGVTIWERDGLGVFPAAENGASNLGELQVDGSGDIHLPYIGNVRAQGLTQPQLREAILRRLSRLVAASDVVVRATARKGQTVTAQGDLQKPGVYPIGRELVRLSDLLGQAAPNQTNPEQLAISVRRGGVEGTIRLADVYQDAANDIALRPGDSIVAHNVVEQLTVLGAAGVQGRVKLTKRNFSVLDAIGESRGLNDALANPRAVYLMRGAQAAGAATADTRPTVYQFDFTRPEQIMLAQSFVVHDGDAILVSDAPFAQVQKTLSVFGSTLGVARSATAF</sequence>
<evidence type="ECO:0000256" key="10">
    <source>
        <dbReference type="ARBA" id="ARBA00023114"/>
    </source>
</evidence>
<dbReference type="Gene3D" id="3.10.560.10">
    <property type="entry name" value="Outer membrane lipoprotein wza domain like"/>
    <property type="match status" value="2"/>
</dbReference>
<dbReference type="InterPro" id="IPR054765">
    <property type="entry name" value="SLBB_dom"/>
</dbReference>
<keyword evidence="10" id="KW-0626">Porin</keyword>
<dbReference type="AlphaFoldDB" id="A0A158E2K0"/>
<evidence type="ECO:0000256" key="2">
    <source>
        <dbReference type="ARBA" id="ARBA00009450"/>
    </source>
</evidence>
<keyword evidence="6" id="KW-0812">Transmembrane</keyword>
<evidence type="ECO:0000259" key="15">
    <source>
        <dbReference type="Pfam" id="PF02563"/>
    </source>
</evidence>
<dbReference type="PANTHER" id="PTHR33619">
    <property type="entry name" value="POLYSACCHARIDE EXPORT PROTEIN GFCE-RELATED"/>
    <property type="match status" value="1"/>
</dbReference>
<evidence type="ECO:0000256" key="13">
    <source>
        <dbReference type="ARBA" id="ARBA00023237"/>
    </source>
</evidence>
<evidence type="ECO:0000256" key="1">
    <source>
        <dbReference type="ARBA" id="ARBA00004571"/>
    </source>
</evidence>
<evidence type="ECO:0000256" key="7">
    <source>
        <dbReference type="ARBA" id="ARBA00022729"/>
    </source>
</evidence>
<reference evidence="17" key="1">
    <citation type="submission" date="2016-01" db="EMBL/GenBank/DDBJ databases">
        <authorList>
            <person name="Peeters C."/>
        </authorList>
    </citation>
    <scope>NUCLEOTIDE SEQUENCE [LARGE SCALE GENOMIC DNA]</scope>
    <source>
        <strain evidence="17">LMG 29323</strain>
    </source>
</reference>
<dbReference type="GO" id="GO:0046930">
    <property type="term" value="C:pore complex"/>
    <property type="evidence" value="ECO:0007669"/>
    <property type="project" value="UniProtKB-KW"/>
</dbReference>
<dbReference type="GO" id="GO:0015288">
    <property type="term" value="F:porin activity"/>
    <property type="evidence" value="ECO:0007669"/>
    <property type="project" value="UniProtKB-KW"/>
</dbReference>
<dbReference type="Proteomes" id="UP000054911">
    <property type="component" value="Unassembled WGS sequence"/>
</dbReference>
<dbReference type="STRING" id="1777141.AWB80_08053"/>
<dbReference type="PANTHER" id="PTHR33619:SF3">
    <property type="entry name" value="POLYSACCHARIDE EXPORT PROTEIN GFCE-RELATED"/>
    <property type="match status" value="1"/>
</dbReference>
<keyword evidence="7" id="KW-0732">Signal</keyword>
<evidence type="ECO:0000259" key="16">
    <source>
        <dbReference type="Pfam" id="PF22461"/>
    </source>
</evidence>
<accession>A0A158E2K0</accession>
<dbReference type="Pfam" id="PF02563">
    <property type="entry name" value="Poly_export"/>
    <property type="match status" value="1"/>
</dbReference>
<comment type="caution">
    <text evidence="17">The sequence shown here is derived from an EMBL/GenBank/DDBJ whole genome shotgun (WGS) entry which is preliminary data.</text>
</comment>
<comment type="subcellular location">
    <subcellularLocation>
        <location evidence="1">Cell outer membrane</location>
        <topology evidence="1">Multi-pass membrane protein</topology>
    </subcellularLocation>
</comment>
<evidence type="ECO:0000256" key="12">
    <source>
        <dbReference type="ARBA" id="ARBA00023139"/>
    </source>
</evidence>
<keyword evidence="4" id="KW-1134">Transmembrane beta strand</keyword>
<dbReference type="InterPro" id="IPR049712">
    <property type="entry name" value="Poly_export"/>
</dbReference>
<dbReference type="Pfam" id="PF22461">
    <property type="entry name" value="SLBB_2"/>
    <property type="match status" value="1"/>
</dbReference>
<evidence type="ECO:0000256" key="5">
    <source>
        <dbReference type="ARBA" id="ARBA00022597"/>
    </source>
</evidence>
<keyword evidence="3" id="KW-0813">Transport</keyword>
<keyword evidence="9" id="KW-0406">Ion transport</keyword>
<dbReference type="GO" id="GO:0015159">
    <property type="term" value="F:polysaccharide transmembrane transporter activity"/>
    <property type="evidence" value="ECO:0007669"/>
    <property type="project" value="InterPro"/>
</dbReference>
<evidence type="ECO:0000256" key="6">
    <source>
        <dbReference type="ARBA" id="ARBA00022692"/>
    </source>
</evidence>
<dbReference type="InterPro" id="IPR003715">
    <property type="entry name" value="Poly_export_N"/>
</dbReference>
<organism evidence="17 18">
    <name type="scientific">Caballeronia pedi</name>
    <dbReference type="NCBI Taxonomy" id="1777141"/>
    <lineage>
        <taxon>Bacteria</taxon>
        <taxon>Pseudomonadati</taxon>
        <taxon>Pseudomonadota</taxon>
        <taxon>Betaproteobacteria</taxon>
        <taxon>Burkholderiales</taxon>
        <taxon>Burkholderiaceae</taxon>
        <taxon>Caballeronia</taxon>
    </lineage>
</organism>
<dbReference type="GO" id="GO:0009279">
    <property type="term" value="C:cell outer membrane"/>
    <property type="evidence" value="ECO:0007669"/>
    <property type="project" value="UniProtKB-SubCell"/>
</dbReference>
<dbReference type="EMBL" id="FCOE02000064">
    <property type="protein sequence ID" value="SAL01115.1"/>
    <property type="molecule type" value="Genomic_DNA"/>
</dbReference>
<evidence type="ECO:0000256" key="14">
    <source>
        <dbReference type="ARBA" id="ARBA00023288"/>
    </source>
</evidence>
<keyword evidence="14" id="KW-0449">Lipoprotein</keyword>
<feature type="domain" description="Polysaccharide export protein N-terminal" evidence="15">
    <location>
        <begin position="93"/>
        <end position="173"/>
    </location>
</feature>